<reference evidence="2 3" key="1">
    <citation type="submission" date="2021-10" db="EMBL/GenBank/DDBJ databases">
        <title>Anaerobic single-cell dispensing facilitates the cultivation of human gut bacteria.</title>
        <authorList>
            <person name="Afrizal A."/>
        </authorList>
    </citation>
    <scope>NUCLEOTIDE SEQUENCE [LARGE SCALE GENOMIC DNA]</scope>
    <source>
        <strain evidence="2 3">CLA-AA-H200</strain>
    </source>
</reference>
<sequence>MRDTEKRDTEKREAKKRIAEMEIPVLVNASSPIERYPGEEDLAPVMDSFPDVLMERTAAEALKALLEEIGSGDRIVPVSGWRSHREQQKIWDDTIAEKGELFTRKYVAVPGCSEHETGLAIDLAENAPEIDFICPEFPRTGICGKFRERAPHYGFIERYPKGKESVTGIGAEPWHFRYVGLPHSLIMTGLGLVLEEYVGLIAENTKTAGQKDGGKQSA</sequence>
<feature type="domain" description="D-alanyl-D-alanine carboxypeptidase-like core" evidence="1">
    <location>
        <begin position="54"/>
        <end position="180"/>
    </location>
</feature>
<dbReference type="InterPro" id="IPR052179">
    <property type="entry name" value="DD-CPase-like"/>
</dbReference>
<dbReference type="InterPro" id="IPR009045">
    <property type="entry name" value="Zn_M74/Hedgehog-like"/>
</dbReference>
<evidence type="ECO:0000313" key="3">
    <source>
        <dbReference type="Proteomes" id="UP001198151"/>
    </source>
</evidence>
<evidence type="ECO:0000313" key="2">
    <source>
        <dbReference type="EMBL" id="MCC2253685.1"/>
    </source>
</evidence>
<dbReference type="EMBL" id="JAJEQX010000005">
    <property type="protein sequence ID" value="MCC2253685.1"/>
    <property type="molecule type" value="Genomic_DNA"/>
</dbReference>
<gene>
    <name evidence="2" type="ORF">LKD70_04410</name>
</gene>
<comment type="caution">
    <text evidence="2">The sequence shown here is derived from an EMBL/GenBank/DDBJ whole genome shotgun (WGS) entry which is preliminary data.</text>
</comment>
<organism evidence="2 3">
    <name type="scientific">Ruminococcus turbiniformis</name>
    <dbReference type="NCBI Taxonomy" id="2881258"/>
    <lineage>
        <taxon>Bacteria</taxon>
        <taxon>Bacillati</taxon>
        <taxon>Bacillota</taxon>
        <taxon>Clostridia</taxon>
        <taxon>Eubacteriales</taxon>
        <taxon>Oscillospiraceae</taxon>
        <taxon>Ruminococcus</taxon>
    </lineage>
</organism>
<dbReference type="SUPFAM" id="SSF55166">
    <property type="entry name" value="Hedgehog/DD-peptidase"/>
    <property type="match status" value="1"/>
</dbReference>
<dbReference type="Pfam" id="PF02557">
    <property type="entry name" value="VanY"/>
    <property type="match status" value="1"/>
</dbReference>
<dbReference type="Gene3D" id="3.30.1380.10">
    <property type="match status" value="1"/>
</dbReference>
<protein>
    <submittedName>
        <fullName evidence="2">M15 family metallopeptidase</fullName>
    </submittedName>
</protein>
<evidence type="ECO:0000259" key="1">
    <source>
        <dbReference type="Pfam" id="PF02557"/>
    </source>
</evidence>
<dbReference type="PANTHER" id="PTHR34385:SF1">
    <property type="entry name" value="PEPTIDOGLYCAN L-ALANYL-D-GLUTAMATE ENDOPEPTIDASE CWLK"/>
    <property type="match status" value="1"/>
</dbReference>
<dbReference type="InterPro" id="IPR003709">
    <property type="entry name" value="VanY-like_core_dom"/>
</dbReference>
<accession>A0ABS8FUF0</accession>
<keyword evidence="3" id="KW-1185">Reference proteome</keyword>
<dbReference type="CDD" id="cd14849">
    <property type="entry name" value="DD-dipeptidase_VanXYc"/>
    <property type="match status" value="1"/>
</dbReference>
<name>A0ABS8FUF0_9FIRM</name>
<dbReference type="RefSeq" id="WP_227706824.1">
    <property type="nucleotide sequence ID" value="NZ_JAJEQX010000005.1"/>
</dbReference>
<dbReference type="PANTHER" id="PTHR34385">
    <property type="entry name" value="D-ALANYL-D-ALANINE CARBOXYPEPTIDASE"/>
    <property type="match status" value="1"/>
</dbReference>
<dbReference type="Proteomes" id="UP001198151">
    <property type="component" value="Unassembled WGS sequence"/>
</dbReference>
<proteinExistence type="predicted"/>